<dbReference type="AlphaFoldDB" id="A0A091BIL5"/>
<dbReference type="InterPro" id="IPR011008">
    <property type="entry name" value="Dimeric_a/b-barrel"/>
</dbReference>
<evidence type="ECO:0000259" key="2">
    <source>
        <dbReference type="PROSITE" id="PS51725"/>
    </source>
</evidence>
<organism evidence="3 4">
    <name type="scientific">Arenimonas composti TR7-09 = DSM 18010</name>
    <dbReference type="NCBI Taxonomy" id="1121013"/>
    <lineage>
        <taxon>Bacteria</taxon>
        <taxon>Pseudomonadati</taxon>
        <taxon>Pseudomonadota</taxon>
        <taxon>Gammaproteobacteria</taxon>
        <taxon>Lysobacterales</taxon>
        <taxon>Lysobacteraceae</taxon>
        <taxon>Arenimonas</taxon>
    </lineage>
</organism>
<feature type="compositionally biased region" description="Polar residues" evidence="1">
    <location>
        <begin position="125"/>
        <end position="139"/>
    </location>
</feature>
<dbReference type="PANTHER" id="PTHR37811:SF2">
    <property type="entry name" value="ABM DOMAIN-CONTAINING PROTEIN"/>
    <property type="match status" value="1"/>
</dbReference>
<dbReference type="RefSeq" id="WP_081683290.1">
    <property type="nucleotide sequence ID" value="NZ_AUFF01000002.1"/>
</dbReference>
<gene>
    <name evidence="3" type="ORF">P873_03595</name>
</gene>
<dbReference type="InterPro" id="IPR052936">
    <property type="entry name" value="Jasmonate_Hydroxylase-like"/>
</dbReference>
<dbReference type="Proteomes" id="UP000029391">
    <property type="component" value="Unassembled WGS sequence"/>
</dbReference>
<dbReference type="Gene3D" id="3.30.70.100">
    <property type="match status" value="1"/>
</dbReference>
<dbReference type="Pfam" id="PF03992">
    <property type="entry name" value="ABM"/>
    <property type="match status" value="1"/>
</dbReference>
<dbReference type="STRING" id="1121013.GCA_000426365_01053"/>
<evidence type="ECO:0000313" key="3">
    <source>
        <dbReference type="EMBL" id="KFN51362.1"/>
    </source>
</evidence>
<dbReference type="PROSITE" id="PS51725">
    <property type="entry name" value="ABM"/>
    <property type="match status" value="1"/>
</dbReference>
<comment type="caution">
    <text evidence="3">The sequence shown here is derived from an EMBL/GenBank/DDBJ whole genome shotgun (WGS) entry which is preliminary data.</text>
</comment>
<dbReference type="EMBL" id="AWXU01000007">
    <property type="protein sequence ID" value="KFN51362.1"/>
    <property type="molecule type" value="Genomic_DNA"/>
</dbReference>
<protein>
    <recommendedName>
        <fullName evidence="2">ABM domain-containing protein</fullName>
    </recommendedName>
</protein>
<evidence type="ECO:0000256" key="1">
    <source>
        <dbReference type="SAM" id="MobiDB-lite"/>
    </source>
</evidence>
<dbReference type="SUPFAM" id="SSF54909">
    <property type="entry name" value="Dimeric alpha+beta barrel"/>
    <property type="match status" value="1"/>
</dbReference>
<sequence>MSSAPSADPEAGDAGLARTPAPPYYAVIFTSRRTADDAEGYAATADRMVELAAQQPGFLGVESVRDADGLGITVSYWESEDAIAAWRRHAEHTAARDDGRARWYAGFELRVARVERAYGRENRQDWGQSTFPPVATSASGDPEGNVL</sequence>
<evidence type="ECO:0000313" key="4">
    <source>
        <dbReference type="Proteomes" id="UP000029391"/>
    </source>
</evidence>
<reference evidence="3 4" key="1">
    <citation type="submission" date="2013-09" db="EMBL/GenBank/DDBJ databases">
        <title>Genome sequencing of Arenimonas composti.</title>
        <authorList>
            <person name="Chen F."/>
            <person name="Wang G."/>
        </authorList>
    </citation>
    <scope>NUCLEOTIDE SEQUENCE [LARGE SCALE GENOMIC DNA]</scope>
    <source>
        <strain evidence="3 4">TR7-09</strain>
    </source>
</reference>
<name>A0A091BIL5_9GAMM</name>
<dbReference type="OrthoDB" id="9797060at2"/>
<feature type="region of interest" description="Disordered" evidence="1">
    <location>
        <begin position="122"/>
        <end position="147"/>
    </location>
</feature>
<dbReference type="PANTHER" id="PTHR37811">
    <property type="entry name" value="BLL5343 PROTEIN"/>
    <property type="match status" value="1"/>
</dbReference>
<dbReference type="eggNOG" id="COG2329">
    <property type="taxonomic scope" value="Bacteria"/>
</dbReference>
<proteinExistence type="predicted"/>
<keyword evidence="4" id="KW-1185">Reference proteome</keyword>
<accession>A0A091BIL5</accession>
<dbReference type="InterPro" id="IPR007138">
    <property type="entry name" value="ABM_dom"/>
</dbReference>
<feature type="domain" description="ABM" evidence="2">
    <location>
        <begin position="25"/>
        <end position="111"/>
    </location>
</feature>